<dbReference type="EMBL" id="ACJN02000002">
    <property type="protein sequence ID" value="EFI34875.1"/>
    <property type="molecule type" value="Genomic_DNA"/>
</dbReference>
<comment type="caution">
    <text evidence="3">The sequence shown here is derived from an EMBL/GenBank/DDBJ whole genome shotgun (WGS) entry which is preliminary data.</text>
</comment>
<feature type="transmembrane region" description="Helical" evidence="1">
    <location>
        <begin position="46"/>
        <end position="63"/>
    </location>
</feature>
<dbReference type="Proteomes" id="UP000005496">
    <property type="component" value="Unassembled WGS sequence"/>
</dbReference>
<evidence type="ECO:0000313" key="4">
    <source>
        <dbReference type="Proteomes" id="UP000005496"/>
    </source>
</evidence>
<sequence>MSVIAGQTGHRIEISQLKGTLLGSMAVLMWGFLPLLRLMAGEVPPLQLTFMSLFTAALAVLTWGKTRRKIYGKPWHDHGQRDVFLAAGFLLGAVVFYFAALMQAPAAEVALITYLWPLGLAAAICISAGRRPGLNMWTGLLLSFSGAALALLSGNEGQGGSTMDPGRAAGYALGLASGACWLGYSLMLGRLPTNAGLHAGIFAWAGIAAALLHLLLEHTVLDLSFAVLLTTACIGIGPYGLAFMAWGQGLRYGHAGLLSALCYTVPVVATTLLILAGMEAWRMELALAALAVTCGAWLAGRDRNKTLAEA</sequence>
<dbReference type="OrthoDB" id="9795732at2"/>
<dbReference type="eggNOG" id="COG0697">
    <property type="taxonomic scope" value="Bacteria"/>
</dbReference>
<keyword evidence="1" id="KW-0472">Membrane</keyword>
<dbReference type="AlphaFoldDB" id="D6SQ49"/>
<dbReference type="SUPFAM" id="SSF103481">
    <property type="entry name" value="Multidrug resistance efflux transporter EmrE"/>
    <property type="match status" value="1"/>
</dbReference>
<feature type="transmembrane region" description="Helical" evidence="1">
    <location>
        <begin position="195"/>
        <end position="216"/>
    </location>
</feature>
<keyword evidence="1" id="KW-0812">Transmembrane</keyword>
<evidence type="ECO:0000313" key="3">
    <source>
        <dbReference type="EMBL" id="EFI34875.1"/>
    </source>
</evidence>
<feature type="transmembrane region" description="Helical" evidence="1">
    <location>
        <begin position="109"/>
        <end position="127"/>
    </location>
</feature>
<keyword evidence="1" id="KW-1133">Transmembrane helix</keyword>
<dbReference type="PANTHER" id="PTHR22911">
    <property type="entry name" value="ACYL-MALONYL CONDENSING ENZYME-RELATED"/>
    <property type="match status" value="1"/>
</dbReference>
<dbReference type="InterPro" id="IPR000620">
    <property type="entry name" value="EamA_dom"/>
</dbReference>
<feature type="transmembrane region" description="Helical" evidence="1">
    <location>
        <begin position="134"/>
        <end position="153"/>
    </location>
</feature>
<organism evidence="3 4">
    <name type="scientific">Desulfonatronospira thiodismutans ASO3-1</name>
    <dbReference type="NCBI Taxonomy" id="555779"/>
    <lineage>
        <taxon>Bacteria</taxon>
        <taxon>Pseudomonadati</taxon>
        <taxon>Thermodesulfobacteriota</taxon>
        <taxon>Desulfovibrionia</taxon>
        <taxon>Desulfovibrionales</taxon>
        <taxon>Desulfonatronovibrionaceae</taxon>
        <taxon>Desulfonatronospira</taxon>
    </lineage>
</organism>
<dbReference type="PANTHER" id="PTHR22911:SF76">
    <property type="entry name" value="EAMA DOMAIN-CONTAINING PROTEIN"/>
    <property type="match status" value="1"/>
</dbReference>
<evidence type="ECO:0000256" key="1">
    <source>
        <dbReference type="SAM" id="Phobius"/>
    </source>
</evidence>
<protein>
    <recommendedName>
        <fullName evidence="2">EamA domain-containing protein</fullName>
    </recommendedName>
</protein>
<feature type="transmembrane region" description="Helical" evidence="1">
    <location>
        <begin position="168"/>
        <end position="188"/>
    </location>
</feature>
<name>D6SQ49_9BACT</name>
<accession>D6SQ49</accession>
<reference evidence="3" key="1">
    <citation type="submission" date="2010-05" db="EMBL/GenBank/DDBJ databases">
        <title>The draft genome of Desulfonatronospira thiodismutans ASO3-1.</title>
        <authorList>
            <consortium name="US DOE Joint Genome Institute (JGI-PGF)"/>
            <person name="Lucas S."/>
            <person name="Copeland A."/>
            <person name="Lapidus A."/>
            <person name="Cheng J.-F."/>
            <person name="Bruce D."/>
            <person name="Goodwin L."/>
            <person name="Pitluck S."/>
            <person name="Chertkov O."/>
            <person name="Brettin T."/>
            <person name="Detter J.C."/>
            <person name="Han C."/>
            <person name="Land M.L."/>
            <person name="Hauser L."/>
            <person name="Kyrpides N."/>
            <person name="Mikhailova N."/>
            <person name="Muyzer G."/>
            <person name="Woyke T."/>
        </authorList>
    </citation>
    <scope>NUCLEOTIDE SEQUENCE [LARGE SCALE GENOMIC DNA]</scope>
    <source>
        <strain evidence="3">ASO3-1</strain>
    </source>
</reference>
<feature type="transmembrane region" description="Helical" evidence="1">
    <location>
        <begin position="21"/>
        <end position="40"/>
    </location>
</feature>
<proteinExistence type="predicted"/>
<evidence type="ECO:0000259" key="2">
    <source>
        <dbReference type="Pfam" id="PF00892"/>
    </source>
</evidence>
<gene>
    <name evidence="3" type="ORF">Dthio_PD2266</name>
</gene>
<feature type="transmembrane region" description="Helical" evidence="1">
    <location>
        <begin position="281"/>
        <end position="300"/>
    </location>
</feature>
<feature type="transmembrane region" description="Helical" evidence="1">
    <location>
        <begin position="255"/>
        <end position="275"/>
    </location>
</feature>
<dbReference type="GO" id="GO:0016020">
    <property type="term" value="C:membrane"/>
    <property type="evidence" value="ECO:0007669"/>
    <property type="project" value="InterPro"/>
</dbReference>
<feature type="domain" description="EamA" evidence="2">
    <location>
        <begin position="18"/>
        <end position="151"/>
    </location>
</feature>
<feature type="transmembrane region" description="Helical" evidence="1">
    <location>
        <begin position="222"/>
        <end position="243"/>
    </location>
</feature>
<dbReference type="InterPro" id="IPR037185">
    <property type="entry name" value="EmrE-like"/>
</dbReference>
<feature type="transmembrane region" description="Helical" evidence="1">
    <location>
        <begin position="83"/>
        <end position="103"/>
    </location>
</feature>
<keyword evidence="4" id="KW-1185">Reference proteome</keyword>
<dbReference type="Pfam" id="PF00892">
    <property type="entry name" value="EamA"/>
    <property type="match status" value="1"/>
</dbReference>
<dbReference type="RefSeq" id="WP_008870189.1">
    <property type="nucleotide sequence ID" value="NZ_ACJN02000002.1"/>
</dbReference>